<organism evidence="2 3">
    <name type="scientific">Candidatus Wolfebacteria bacterium CG03_land_8_20_14_0_80_40_12</name>
    <dbReference type="NCBI Taxonomy" id="1975069"/>
    <lineage>
        <taxon>Bacteria</taxon>
        <taxon>Candidatus Wolfeibacteriota</taxon>
    </lineage>
</organism>
<keyword evidence="1" id="KW-0472">Membrane</keyword>
<keyword evidence="1" id="KW-1133">Transmembrane helix</keyword>
<evidence type="ECO:0000313" key="2">
    <source>
        <dbReference type="EMBL" id="PIU98447.1"/>
    </source>
</evidence>
<reference evidence="3" key="1">
    <citation type="submission" date="2017-09" db="EMBL/GenBank/DDBJ databases">
        <title>Depth-based differentiation of microbial function through sediment-hosted aquifers and enrichment of novel symbionts in the deep terrestrial subsurface.</title>
        <authorList>
            <person name="Probst A.J."/>
            <person name="Ladd B."/>
            <person name="Jarett J.K."/>
            <person name="Geller-Mcgrath D.E."/>
            <person name="Sieber C.M.K."/>
            <person name="Emerson J.B."/>
            <person name="Anantharaman K."/>
            <person name="Thomas B.C."/>
            <person name="Malmstrom R."/>
            <person name="Stieglmeier M."/>
            <person name="Klingl A."/>
            <person name="Woyke T."/>
            <person name="Ryan C.M."/>
            <person name="Banfield J.F."/>
        </authorList>
    </citation>
    <scope>NUCLEOTIDE SEQUENCE [LARGE SCALE GENOMIC DNA]</scope>
</reference>
<dbReference type="Proteomes" id="UP000228949">
    <property type="component" value="Unassembled WGS sequence"/>
</dbReference>
<name>A0A2M7B5R6_9BACT</name>
<evidence type="ECO:0008006" key="4">
    <source>
        <dbReference type="Google" id="ProtNLM"/>
    </source>
</evidence>
<dbReference type="AlphaFoldDB" id="A0A2M7B5R6"/>
<sequence>MSLKKIIIIITVILGILAMLFGVYFSWKKTKQILTPLVSRQPAEDIQLPAPISPIPKLKILSNQPIFDYWINVATSTKQIFYLNQDGLLFKIKEGGEDEAVTPEPIKNLQAIKSSFNGKLALIKFDPLASLGKAPRFLIFNSETKISEFLPESATAAAFSPDAKKIAYLETPGGNLVISNLVIKDLVGSKPKTSKILSLNQKDFDLEWILPENIILTPKPSAFSADSAWNFNIKTKIFESLDAAGLNGLMINWSIDGKTSDKLGLRFNSQKQGREGFLILINEKGEKRANFDFLTLPNKCFFSEPKIYCAVPLEIPPKTVLPDDYLKRTFYSNDSLYQIDINQNSLSEILAAGNPIIDAVRLNVIEGKLFFINRYDNKLYELEL</sequence>
<feature type="transmembrane region" description="Helical" evidence="1">
    <location>
        <begin position="6"/>
        <end position="27"/>
    </location>
</feature>
<evidence type="ECO:0000256" key="1">
    <source>
        <dbReference type="SAM" id="Phobius"/>
    </source>
</evidence>
<evidence type="ECO:0000313" key="3">
    <source>
        <dbReference type="Proteomes" id="UP000228949"/>
    </source>
</evidence>
<gene>
    <name evidence="2" type="ORF">COS61_01395</name>
</gene>
<keyword evidence="1" id="KW-0812">Transmembrane</keyword>
<accession>A0A2M7B5R6</accession>
<protein>
    <recommendedName>
        <fullName evidence="4">Dipeptidylpeptidase IV N-terminal domain-containing protein</fullName>
    </recommendedName>
</protein>
<dbReference type="EMBL" id="PEVJ01000031">
    <property type="protein sequence ID" value="PIU98447.1"/>
    <property type="molecule type" value="Genomic_DNA"/>
</dbReference>
<proteinExistence type="predicted"/>
<comment type="caution">
    <text evidence="2">The sequence shown here is derived from an EMBL/GenBank/DDBJ whole genome shotgun (WGS) entry which is preliminary data.</text>
</comment>